<name>J0CCC5_RHILT</name>
<gene>
    <name evidence="5" type="primary">dut</name>
    <name evidence="8" type="ORF">Rleg4DRAFT_2463</name>
</gene>
<comment type="caution">
    <text evidence="5">Lacks conserved residue(s) required for the propagation of feature annotation.</text>
</comment>
<comment type="function">
    <text evidence="5">This enzyme is involved in nucleotide metabolism: it produces dUMP, the immediate precursor of thymidine nucleotides and it decreases the intracellular concentration of dUTP so that uracil cannot be incorporated into DNA.</text>
</comment>
<dbReference type="GO" id="GO:0006226">
    <property type="term" value="P:dUMP biosynthetic process"/>
    <property type="evidence" value="ECO:0007669"/>
    <property type="project" value="UniProtKB-UniRule"/>
</dbReference>
<keyword evidence="5" id="KW-0460">Magnesium</keyword>
<feature type="binding site" evidence="5">
    <location>
        <begin position="80"/>
        <end position="82"/>
    </location>
    <ligand>
        <name>substrate</name>
    </ligand>
</feature>
<comment type="catalytic activity">
    <reaction evidence="4 5">
        <text>dUTP + H2O = dUMP + diphosphate + H(+)</text>
        <dbReference type="Rhea" id="RHEA:10248"/>
        <dbReference type="ChEBI" id="CHEBI:15377"/>
        <dbReference type="ChEBI" id="CHEBI:15378"/>
        <dbReference type="ChEBI" id="CHEBI:33019"/>
        <dbReference type="ChEBI" id="CHEBI:61555"/>
        <dbReference type="ChEBI" id="CHEBI:246422"/>
        <dbReference type="EC" id="3.6.1.23"/>
    </reaction>
</comment>
<dbReference type="RefSeq" id="WP_003581619.1">
    <property type="nucleotide sequence ID" value="NZ_JH719395.1"/>
</dbReference>
<feature type="domain" description="dUTPase-like" evidence="7">
    <location>
        <begin position="13"/>
        <end position="141"/>
    </location>
</feature>
<dbReference type="HOGENOM" id="CLU_068508_1_2_5"/>
<dbReference type="GO" id="GO:0046081">
    <property type="term" value="P:dUTP catabolic process"/>
    <property type="evidence" value="ECO:0007669"/>
    <property type="project" value="InterPro"/>
</dbReference>
<dbReference type="NCBIfam" id="NF001862">
    <property type="entry name" value="PRK00601.1"/>
    <property type="match status" value="1"/>
</dbReference>
<comment type="pathway">
    <text evidence="5">Pyrimidine metabolism; dUMP biosynthesis; dUMP from dCTP (dUTP route): step 2/2.</text>
</comment>
<dbReference type="CDD" id="cd07557">
    <property type="entry name" value="trimeric_dUTPase"/>
    <property type="match status" value="1"/>
</dbReference>
<feature type="binding site" evidence="5">
    <location>
        <position position="76"/>
    </location>
    <ligand>
        <name>substrate</name>
    </ligand>
</feature>
<feature type="compositionally biased region" description="Gly residues" evidence="6">
    <location>
        <begin position="134"/>
        <end position="144"/>
    </location>
</feature>
<keyword evidence="2 5" id="KW-0378">Hydrolase</keyword>
<dbReference type="AlphaFoldDB" id="J0CCC5"/>
<dbReference type="Proteomes" id="UP000005732">
    <property type="component" value="Unassembled WGS sequence"/>
</dbReference>
<feature type="region of interest" description="Disordered" evidence="6">
    <location>
        <begin position="125"/>
        <end position="144"/>
    </location>
</feature>
<protein>
    <recommendedName>
        <fullName evidence="5">Deoxyuridine 5'-triphosphate nucleotidohydrolase</fullName>
        <shortName evidence="5">dUTPase</shortName>
        <ecNumber evidence="5">3.6.1.23</ecNumber>
    </recommendedName>
    <alternativeName>
        <fullName evidence="5">dUTP pyrophosphatase</fullName>
    </alternativeName>
</protein>
<accession>J0CCC5</accession>
<dbReference type="InterPro" id="IPR033704">
    <property type="entry name" value="dUTPase_trimeric"/>
</dbReference>
<evidence type="ECO:0000256" key="4">
    <source>
        <dbReference type="ARBA" id="ARBA00047686"/>
    </source>
</evidence>
<dbReference type="Gene3D" id="2.70.40.10">
    <property type="match status" value="1"/>
</dbReference>
<evidence type="ECO:0000256" key="5">
    <source>
        <dbReference type="HAMAP-Rule" id="MF_00116"/>
    </source>
</evidence>
<dbReference type="PANTHER" id="PTHR11241">
    <property type="entry name" value="DEOXYURIDINE 5'-TRIPHOSPHATE NUCLEOTIDOHYDROLASE"/>
    <property type="match status" value="1"/>
</dbReference>
<dbReference type="HAMAP" id="MF_00116">
    <property type="entry name" value="dUTPase_bact"/>
    <property type="match status" value="1"/>
</dbReference>
<evidence type="ECO:0000313" key="9">
    <source>
        <dbReference type="Proteomes" id="UP000005732"/>
    </source>
</evidence>
<keyword evidence="3 5" id="KW-0546">Nucleotide metabolism</keyword>
<comment type="similarity">
    <text evidence="1 5">Belongs to the dUTPase family.</text>
</comment>
<keyword evidence="5" id="KW-0479">Metal-binding</keyword>
<evidence type="ECO:0000313" key="8">
    <source>
        <dbReference type="EMBL" id="EJC80802.1"/>
    </source>
</evidence>
<dbReference type="InterPro" id="IPR036157">
    <property type="entry name" value="dUTPase-like_sf"/>
</dbReference>
<evidence type="ECO:0000259" key="7">
    <source>
        <dbReference type="Pfam" id="PF00692"/>
    </source>
</evidence>
<dbReference type="InterPro" id="IPR008181">
    <property type="entry name" value="dUTPase"/>
</dbReference>
<dbReference type="UniPathway" id="UPA00610">
    <property type="reaction ID" value="UER00666"/>
</dbReference>
<dbReference type="NCBIfam" id="TIGR00576">
    <property type="entry name" value="dut"/>
    <property type="match status" value="1"/>
</dbReference>
<dbReference type="Pfam" id="PF00692">
    <property type="entry name" value="dUTPase"/>
    <property type="match status" value="1"/>
</dbReference>
<evidence type="ECO:0000256" key="6">
    <source>
        <dbReference type="SAM" id="MobiDB-lite"/>
    </source>
</evidence>
<organism evidence="8 9">
    <name type="scientific">Rhizobium leguminosarum bv. trifolii WSM2297</name>
    <dbReference type="NCBI Taxonomy" id="754762"/>
    <lineage>
        <taxon>Bacteria</taxon>
        <taxon>Pseudomonadati</taxon>
        <taxon>Pseudomonadota</taxon>
        <taxon>Alphaproteobacteria</taxon>
        <taxon>Hyphomicrobiales</taxon>
        <taxon>Rhizobiaceae</taxon>
        <taxon>Rhizobium/Agrobacterium group</taxon>
        <taxon>Rhizobium</taxon>
    </lineage>
</organism>
<dbReference type="GO" id="GO:0004170">
    <property type="term" value="F:dUTP diphosphatase activity"/>
    <property type="evidence" value="ECO:0007669"/>
    <property type="project" value="UniProtKB-UniRule"/>
</dbReference>
<dbReference type="GO" id="GO:0000287">
    <property type="term" value="F:magnesium ion binding"/>
    <property type="evidence" value="ECO:0007669"/>
    <property type="project" value="UniProtKB-UniRule"/>
</dbReference>
<feature type="binding site" evidence="5">
    <location>
        <begin position="63"/>
        <end position="65"/>
    </location>
    <ligand>
        <name>substrate</name>
    </ligand>
</feature>
<dbReference type="PANTHER" id="PTHR11241:SF0">
    <property type="entry name" value="DEOXYURIDINE 5'-TRIPHOSPHATE NUCLEOTIDOHYDROLASE"/>
    <property type="match status" value="1"/>
</dbReference>
<reference evidence="8 9" key="1">
    <citation type="submission" date="2012-02" db="EMBL/GenBank/DDBJ databases">
        <title>Improved High-Quality Draft Sequence of Rhizobium leguminosarum bv. trifolii WSM2297.</title>
        <authorList>
            <consortium name="US DOE Joint Genome Institute"/>
            <person name="Lucas S."/>
            <person name="Han J."/>
            <person name="Lapidus A."/>
            <person name="Cheng J.-F."/>
            <person name="Goodwin L."/>
            <person name="Pitluck S."/>
            <person name="Peters L."/>
            <person name="Ovchinnikova G."/>
            <person name="Zhang X."/>
            <person name="Detter J.C."/>
            <person name="Han C."/>
            <person name="Tapia R."/>
            <person name="Land M."/>
            <person name="Hauser L."/>
            <person name="Kyrpides N."/>
            <person name="Ivanova N."/>
            <person name="Pagani I."/>
            <person name="Brau L."/>
            <person name="Yates R."/>
            <person name="O'Hara G."/>
            <person name="Rui T."/>
            <person name="Howieson J."/>
            <person name="Reeve W."/>
            <person name="Woyke T."/>
        </authorList>
    </citation>
    <scope>NUCLEOTIDE SEQUENCE [LARGE SCALE GENOMIC DNA]</scope>
    <source>
        <strain evidence="8 9">WSM2297</strain>
    </source>
</reference>
<dbReference type="EMBL" id="JH719395">
    <property type="protein sequence ID" value="EJC80802.1"/>
    <property type="molecule type" value="Genomic_DNA"/>
</dbReference>
<dbReference type="InterPro" id="IPR029054">
    <property type="entry name" value="dUTPase-like"/>
</dbReference>
<evidence type="ECO:0000256" key="3">
    <source>
        <dbReference type="ARBA" id="ARBA00023080"/>
    </source>
</evidence>
<evidence type="ECO:0000256" key="1">
    <source>
        <dbReference type="ARBA" id="ARBA00006581"/>
    </source>
</evidence>
<dbReference type="SUPFAM" id="SSF51283">
    <property type="entry name" value="dUTPase-like"/>
    <property type="match status" value="1"/>
</dbReference>
<evidence type="ECO:0000256" key="2">
    <source>
        <dbReference type="ARBA" id="ARBA00022801"/>
    </source>
</evidence>
<proteinExistence type="inferred from homology"/>
<dbReference type="EC" id="3.6.1.23" evidence="5"/>
<sequence>MIEIVFQRLHPDARLPSYATPGAAGMDLAAIAASSISPGNYAVIPTGLAVEIPPGWEGQVRPRSGHAARNGVTVLNSPGTIDADYRGEIQVLLVNFGKEAFQIEVGMRIAQLVIASAPQATVRFGDDLSQSDRGSGGFGSTSSS</sequence>
<comment type="cofactor">
    <cofactor evidence="5">
        <name>Mg(2+)</name>
        <dbReference type="ChEBI" id="CHEBI:18420"/>
    </cofactor>
</comment>